<reference evidence="6 7" key="1">
    <citation type="submission" date="2024-10" db="EMBL/GenBank/DDBJ databases">
        <authorList>
            <person name="Kim D."/>
        </authorList>
    </citation>
    <scope>NUCLEOTIDE SEQUENCE [LARGE SCALE GENOMIC DNA]</scope>
    <source>
        <strain evidence="6">BH-2024</strain>
    </source>
</reference>
<comment type="caution">
    <text evidence="6">The sequence shown here is derived from an EMBL/GenBank/DDBJ whole genome shotgun (WGS) entry which is preliminary data.</text>
</comment>
<organism evidence="6 7">
    <name type="scientific">Heterodera trifolii</name>
    <dbReference type="NCBI Taxonomy" id="157864"/>
    <lineage>
        <taxon>Eukaryota</taxon>
        <taxon>Metazoa</taxon>
        <taxon>Ecdysozoa</taxon>
        <taxon>Nematoda</taxon>
        <taxon>Chromadorea</taxon>
        <taxon>Rhabditida</taxon>
        <taxon>Tylenchina</taxon>
        <taxon>Tylenchomorpha</taxon>
        <taxon>Tylenchoidea</taxon>
        <taxon>Heteroderidae</taxon>
        <taxon>Heteroderinae</taxon>
        <taxon>Heterodera</taxon>
    </lineage>
</organism>
<dbReference type="Proteomes" id="UP001620626">
    <property type="component" value="Unassembled WGS sequence"/>
</dbReference>
<dbReference type="AlphaFoldDB" id="A0ABD2LT90"/>
<protein>
    <recommendedName>
        <fullName evidence="5">ABC transmembrane type-1 domain-containing protein</fullName>
    </recommendedName>
</protein>
<evidence type="ECO:0000256" key="3">
    <source>
        <dbReference type="ARBA" id="ARBA00022989"/>
    </source>
</evidence>
<dbReference type="Pfam" id="PF06472">
    <property type="entry name" value="ABC_membrane_2"/>
    <property type="match status" value="1"/>
</dbReference>
<keyword evidence="1" id="KW-0813">Transport</keyword>
<dbReference type="InterPro" id="IPR050835">
    <property type="entry name" value="ABC_transporter_sub-D"/>
</dbReference>
<keyword evidence="7" id="KW-1185">Reference proteome</keyword>
<keyword evidence="2" id="KW-0812">Transmembrane</keyword>
<feature type="domain" description="ABC transmembrane type-1" evidence="5">
    <location>
        <begin position="2"/>
        <end position="123"/>
    </location>
</feature>
<evidence type="ECO:0000259" key="5">
    <source>
        <dbReference type="Pfam" id="PF06472"/>
    </source>
</evidence>
<evidence type="ECO:0000256" key="4">
    <source>
        <dbReference type="ARBA" id="ARBA00023136"/>
    </source>
</evidence>
<evidence type="ECO:0000313" key="6">
    <source>
        <dbReference type="EMBL" id="KAL3118446.1"/>
    </source>
</evidence>
<keyword evidence="4" id="KW-0472">Membrane</keyword>
<keyword evidence="3" id="KW-1133">Transmembrane helix</keyword>
<dbReference type="InterPro" id="IPR011527">
    <property type="entry name" value="ABC1_TM_dom"/>
</dbReference>
<name>A0ABD2LT90_9BILA</name>
<evidence type="ECO:0000256" key="2">
    <source>
        <dbReference type="ARBA" id="ARBA00022692"/>
    </source>
</evidence>
<gene>
    <name evidence="6" type="ORF">niasHT_004026</name>
</gene>
<dbReference type="PANTHER" id="PTHR11384:SF62">
    <property type="entry name" value="ATP-BINDING CASSETTE SUB-FAMILY D MEMBER 3"/>
    <property type="match status" value="1"/>
</dbReference>
<evidence type="ECO:0000256" key="1">
    <source>
        <dbReference type="ARBA" id="ARBA00022448"/>
    </source>
</evidence>
<dbReference type="EMBL" id="JBICBT010000277">
    <property type="protein sequence ID" value="KAL3118446.1"/>
    <property type="molecule type" value="Genomic_DNA"/>
</dbReference>
<sequence>MVAIALSLMLRTYADVWMIQTSIKIEAAIISRHKPRFWRSLTGYLLCMPPVSVINSFLELSLCELKLRFCERLTHHFYAQYLDGFTYKVNNLDNRIANADQLLTQDVDHICEGIVELYSNLSKQGTVLFDTLAGAAMRRRMNSHFFTLLPPIFGTVSSRPNLQLSIIRESIEIRRLIVPHSLRDRNVHSSMSKAKQLNERDESVRACSGVLTFWTTTNDVPN</sequence>
<accession>A0ABD2LT90</accession>
<evidence type="ECO:0000313" key="7">
    <source>
        <dbReference type="Proteomes" id="UP001620626"/>
    </source>
</evidence>
<proteinExistence type="predicted"/>
<dbReference type="PANTHER" id="PTHR11384">
    <property type="entry name" value="ATP-BINDING CASSETTE, SUB-FAMILY D MEMBER"/>
    <property type="match status" value="1"/>
</dbReference>